<dbReference type="CDD" id="cd21702">
    <property type="entry name" value="JMTM_Notch1"/>
    <property type="match status" value="1"/>
</dbReference>
<evidence type="ECO:0000256" key="14">
    <source>
        <dbReference type="ARBA" id="ARBA00023136"/>
    </source>
</evidence>
<evidence type="ECO:0000313" key="22">
    <source>
        <dbReference type="EMBL" id="GCB80823.1"/>
    </source>
</evidence>
<feature type="domain" description="LNR" evidence="21">
    <location>
        <begin position="12"/>
        <end position="52"/>
    </location>
</feature>
<dbReference type="Proteomes" id="UP000288216">
    <property type="component" value="Unassembled WGS sequence"/>
</dbReference>
<evidence type="ECO:0000256" key="16">
    <source>
        <dbReference type="ARBA" id="ARBA00023159"/>
    </source>
</evidence>
<keyword evidence="12" id="KW-0805">Transcription regulation</keyword>
<keyword evidence="8" id="KW-0677">Repeat</keyword>
<dbReference type="InterPro" id="IPR010660">
    <property type="entry name" value="Notch_NOD_dom"/>
</dbReference>
<keyword evidence="23" id="KW-1185">Reference proteome</keyword>
<dbReference type="GO" id="GO:0007219">
    <property type="term" value="P:Notch signaling pathway"/>
    <property type="evidence" value="ECO:0007669"/>
    <property type="project" value="UniProtKB-KW"/>
</dbReference>
<keyword evidence="3" id="KW-0217">Developmental protein</keyword>
<evidence type="ECO:0000256" key="2">
    <source>
        <dbReference type="ARBA" id="ARBA00004251"/>
    </source>
</evidence>
<dbReference type="OrthoDB" id="283575at2759"/>
<keyword evidence="7" id="KW-0732">Signal</keyword>
<feature type="domain" description="LNR" evidence="21">
    <location>
        <begin position="95"/>
        <end position="134"/>
    </location>
</feature>
<evidence type="ECO:0000313" key="23">
    <source>
        <dbReference type="Proteomes" id="UP000288216"/>
    </source>
</evidence>
<dbReference type="GO" id="GO:0005634">
    <property type="term" value="C:nucleus"/>
    <property type="evidence" value="ECO:0007669"/>
    <property type="project" value="UniProtKB-SubCell"/>
</dbReference>
<evidence type="ECO:0000256" key="10">
    <source>
        <dbReference type="ARBA" id="ARBA00022976"/>
    </source>
</evidence>
<dbReference type="GO" id="GO:0005886">
    <property type="term" value="C:plasma membrane"/>
    <property type="evidence" value="ECO:0007669"/>
    <property type="project" value="UniProtKB-SubCell"/>
</dbReference>
<dbReference type="PRINTS" id="PR01452">
    <property type="entry name" value="LNOTCHREPEAT"/>
</dbReference>
<evidence type="ECO:0000256" key="18">
    <source>
        <dbReference type="ARBA" id="ARBA00023180"/>
    </source>
</evidence>
<dbReference type="AlphaFoldDB" id="A0A401Q625"/>
<dbReference type="SMART" id="SM01338">
    <property type="entry name" value="NOD"/>
    <property type="match status" value="1"/>
</dbReference>
<proteinExistence type="predicted"/>
<dbReference type="Pfam" id="PF00066">
    <property type="entry name" value="Notch"/>
    <property type="match status" value="3"/>
</dbReference>
<dbReference type="Pfam" id="PF06816">
    <property type="entry name" value="NOD"/>
    <property type="match status" value="1"/>
</dbReference>
<gene>
    <name evidence="22" type="ORF">scyTo_0023248</name>
</gene>
<comment type="caution">
    <text evidence="22">The sequence shown here is derived from an EMBL/GenBank/DDBJ whole genome shotgun (WGS) entry which is preliminary data.</text>
</comment>
<sequence>DITLPPNINLGCDKPQCARLATNRQCESRCNTHACDWDGGDCSLNFNDPWKNCSQALQCWRYFGDKKCDEHCNNAGCLYDGFDCQSVELQCNPLYDQYCKDHYGDGHCDQGCNNIECEWDGLDCAHDKAQKLADRTLVLVVLVPPEQLHNDSVGFLRELSRILHTNVKFKKHPGGDLMVYPYFGNKAELHKHHVKRSLETVGTGVLDVFSSAQLSLSSVMNPRVRRELDQQEVKGSIVYLEIDNRQCYQAFSDCFASATDVAAFLGAMASRGLQLPYNIEAVQSKDDLSPPDVNLYPMYVVVSVLVFLAFIGMGVLVSRKRHREHGQLWFPEGFKVTETNKKKRREPVGEDSVGLK</sequence>
<evidence type="ECO:0000256" key="11">
    <source>
        <dbReference type="ARBA" id="ARBA00022989"/>
    </source>
</evidence>
<evidence type="ECO:0000256" key="20">
    <source>
        <dbReference type="SAM" id="Phobius"/>
    </source>
</evidence>
<keyword evidence="15" id="KW-1015">Disulfide bond</keyword>
<dbReference type="STRING" id="75743.A0A401Q625"/>
<dbReference type="Pfam" id="PF07684">
    <property type="entry name" value="NODP"/>
    <property type="match status" value="1"/>
</dbReference>
<dbReference type="SMART" id="SM00004">
    <property type="entry name" value="NL"/>
    <property type="match status" value="3"/>
</dbReference>
<dbReference type="GO" id="GO:0009986">
    <property type="term" value="C:cell surface"/>
    <property type="evidence" value="ECO:0007669"/>
    <property type="project" value="TreeGrafter"/>
</dbReference>
<dbReference type="PROSITE" id="PS50258">
    <property type="entry name" value="LNR"/>
    <property type="match status" value="3"/>
</dbReference>
<dbReference type="Gene3D" id="3.30.300.320">
    <property type="match status" value="1"/>
</dbReference>
<protein>
    <recommendedName>
        <fullName evidence="21">LNR domain-containing protein</fullName>
    </recommendedName>
</protein>
<dbReference type="Gene3D" id="3.30.70.3310">
    <property type="match status" value="1"/>
</dbReference>
<evidence type="ECO:0000256" key="7">
    <source>
        <dbReference type="ARBA" id="ARBA00022729"/>
    </source>
</evidence>
<evidence type="ECO:0000259" key="21">
    <source>
        <dbReference type="PROSITE" id="PS50258"/>
    </source>
</evidence>
<dbReference type="PRINTS" id="PR01983">
    <property type="entry name" value="NOTCH"/>
</dbReference>
<dbReference type="OMA" id="TENKICE"/>
<dbReference type="GO" id="GO:0043235">
    <property type="term" value="C:receptor complex"/>
    <property type="evidence" value="ECO:0007669"/>
    <property type="project" value="TreeGrafter"/>
</dbReference>
<dbReference type="InterPro" id="IPR035993">
    <property type="entry name" value="Notch-like_dom_sf"/>
</dbReference>
<dbReference type="PANTHER" id="PTHR45836:SF23">
    <property type="entry name" value="NEUROGENIC LOCUS NOTCH HOMOLOG PROTEIN 1"/>
    <property type="match status" value="1"/>
</dbReference>
<keyword evidence="5" id="KW-0245">EGF-like domain</keyword>
<keyword evidence="14 20" id="KW-0472">Membrane</keyword>
<dbReference type="InterPro" id="IPR051355">
    <property type="entry name" value="Notch/Slit_guidance"/>
</dbReference>
<evidence type="ECO:0000256" key="12">
    <source>
        <dbReference type="ARBA" id="ARBA00023015"/>
    </source>
</evidence>
<dbReference type="SMART" id="SM01339">
    <property type="entry name" value="NODP"/>
    <property type="match status" value="1"/>
</dbReference>
<dbReference type="InterPro" id="IPR011656">
    <property type="entry name" value="Notch_NODP_dom"/>
</dbReference>
<keyword evidence="11 20" id="KW-1133">Transmembrane helix</keyword>
<evidence type="ECO:0000256" key="6">
    <source>
        <dbReference type="ARBA" id="ARBA00022692"/>
    </source>
</evidence>
<dbReference type="GO" id="GO:0007411">
    <property type="term" value="P:axon guidance"/>
    <property type="evidence" value="ECO:0007669"/>
    <property type="project" value="TreeGrafter"/>
</dbReference>
<organism evidence="22 23">
    <name type="scientific">Scyliorhinus torazame</name>
    <name type="common">Cloudy catshark</name>
    <name type="synonym">Catulus torazame</name>
    <dbReference type="NCBI Taxonomy" id="75743"/>
    <lineage>
        <taxon>Eukaryota</taxon>
        <taxon>Metazoa</taxon>
        <taxon>Chordata</taxon>
        <taxon>Craniata</taxon>
        <taxon>Vertebrata</taxon>
        <taxon>Chondrichthyes</taxon>
        <taxon>Elasmobranchii</taxon>
        <taxon>Galeomorphii</taxon>
        <taxon>Galeoidea</taxon>
        <taxon>Carcharhiniformes</taxon>
        <taxon>Scyliorhinidae</taxon>
        <taxon>Scyliorhinus</taxon>
    </lineage>
</organism>
<evidence type="ECO:0000256" key="3">
    <source>
        <dbReference type="ARBA" id="ARBA00022473"/>
    </source>
</evidence>
<keyword evidence="18" id="KW-0325">Glycoprotein</keyword>
<feature type="non-terminal residue" evidence="22">
    <location>
        <position position="1"/>
    </location>
</feature>
<keyword evidence="17" id="KW-0804">Transcription</keyword>
<evidence type="ECO:0000256" key="17">
    <source>
        <dbReference type="ARBA" id="ARBA00023163"/>
    </source>
</evidence>
<evidence type="ECO:0000256" key="5">
    <source>
        <dbReference type="ARBA" id="ARBA00022536"/>
    </source>
</evidence>
<evidence type="ECO:0000256" key="4">
    <source>
        <dbReference type="ARBA" id="ARBA00022475"/>
    </source>
</evidence>
<dbReference type="PANTHER" id="PTHR45836">
    <property type="entry name" value="SLIT HOMOLOG"/>
    <property type="match status" value="1"/>
</dbReference>
<dbReference type="FunFam" id="3.30.300.320:FF:000001">
    <property type="entry name" value="Neurogenic locus notch 1"/>
    <property type="match status" value="1"/>
</dbReference>
<accession>A0A401Q625</accession>
<comment type="subcellular location">
    <subcellularLocation>
        <location evidence="2">Cell membrane</location>
        <topology evidence="2">Single-pass type I membrane protein</topology>
    </subcellularLocation>
    <subcellularLocation>
        <location evidence="1">Nucleus</location>
    </subcellularLocation>
</comment>
<evidence type="ECO:0000256" key="19">
    <source>
        <dbReference type="ARBA" id="ARBA00023242"/>
    </source>
</evidence>
<keyword evidence="13" id="KW-0040">ANK repeat</keyword>
<keyword evidence="6 20" id="KW-0812">Transmembrane</keyword>
<evidence type="ECO:0000256" key="1">
    <source>
        <dbReference type="ARBA" id="ARBA00004123"/>
    </source>
</evidence>
<evidence type="ECO:0000256" key="15">
    <source>
        <dbReference type="ARBA" id="ARBA00023157"/>
    </source>
</evidence>
<keyword evidence="4" id="KW-1003">Cell membrane</keyword>
<evidence type="ECO:0000256" key="9">
    <source>
        <dbReference type="ARBA" id="ARBA00022782"/>
    </source>
</evidence>
<keyword evidence="9" id="KW-0221">Differentiation</keyword>
<evidence type="ECO:0000256" key="8">
    <source>
        <dbReference type="ARBA" id="ARBA00022737"/>
    </source>
</evidence>
<name>A0A401Q625_SCYTO</name>
<dbReference type="SUPFAM" id="SSF90193">
    <property type="entry name" value="Notch domain"/>
    <property type="match status" value="3"/>
</dbReference>
<keyword evidence="19" id="KW-0539">Nucleus</keyword>
<feature type="transmembrane region" description="Helical" evidence="20">
    <location>
        <begin position="296"/>
        <end position="317"/>
    </location>
</feature>
<keyword evidence="16" id="KW-0010">Activator</keyword>
<reference evidence="22 23" key="1">
    <citation type="journal article" date="2018" name="Nat. Ecol. Evol.">
        <title>Shark genomes provide insights into elasmobranch evolution and the origin of vertebrates.</title>
        <authorList>
            <person name="Hara Y"/>
            <person name="Yamaguchi K"/>
            <person name="Onimaru K"/>
            <person name="Kadota M"/>
            <person name="Koyanagi M"/>
            <person name="Keeley SD"/>
            <person name="Tatsumi K"/>
            <person name="Tanaka K"/>
            <person name="Motone F"/>
            <person name="Kageyama Y"/>
            <person name="Nozu R"/>
            <person name="Adachi N"/>
            <person name="Nishimura O"/>
            <person name="Nakagawa R"/>
            <person name="Tanegashima C"/>
            <person name="Kiyatake I"/>
            <person name="Matsumoto R"/>
            <person name="Murakumo K"/>
            <person name="Nishida K"/>
            <person name="Terakita A"/>
            <person name="Kuratani S"/>
            <person name="Sato K"/>
            <person name="Hyodo S Kuraku.S."/>
        </authorList>
    </citation>
    <scope>NUCLEOTIDE SEQUENCE [LARGE SCALE GENOMIC DNA]</scope>
</reference>
<feature type="domain" description="LNR" evidence="21">
    <location>
        <begin position="53"/>
        <end position="94"/>
    </location>
</feature>
<dbReference type="InterPro" id="IPR000800">
    <property type="entry name" value="Notch_dom"/>
</dbReference>
<keyword evidence="10" id="KW-0914">Notch signaling pathway</keyword>
<evidence type="ECO:0000256" key="13">
    <source>
        <dbReference type="ARBA" id="ARBA00023043"/>
    </source>
</evidence>
<dbReference type="EMBL" id="BFAA01027576">
    <property type="protein sequence ID" value="GCB80823.1"/>
    <property type="molecule type" value="Genomic_DNA"/>
</dbReference>